<name>A0A3S5A253_9PLAT</name>
<evidence type="ECO:0000313" key="3">
    <source>
        <dbReference type="Proteomes" id="UP000784294"/>
    </source>
</evidence>
<dbReference type="AlphaFoldDB" id="A0A3S5A253"/>
<dbReference type="PANTHER" id="PTHR21301:SF10">
    <property type="entry name" value="REVERSE TRANSCRIPTASE DOMAIN-CONTAINING PROTEIN"/>
    <property type="match status" value="1"/>
</dbReference>
<keyword evidence="3" id="KW-1185">Reference proteome</keyword>
<organism evidence="2 3">
    <name type="scientific">Protopolystoma xenopodis</name>
    <dbReference type="NCBI Taxonomy" id="117903"/>
    <lineage>
        <taxon>Eukaryota</taxon>
        <taxon>Metazoa</taxon>
        <taxon>Spiralia</taxon>
        <taxon>Lophotrochozoa</taxon>
        <taxon>Platyhelminthes</taxon>
        <taxon>Monogenea</taxon>
        <taxon>Polyopisthocotylea</taxon>
        <taxon>Polystomatidea</taxon>
        <taxon>Polystomatidae</taxon>
        <taxon>Protopolystoma</taxon>
    </lineage>
</organism>
<accession>A0A3S5A253</accession>
<proteinExistence type="predicted"/>
<dbReference type="InterPro" id="IPR000477">
    <property type="entry name" value="RT_dom"/>
</dbReference>
<reference evidence="2" key="1">
    <citation type="submission" date="2018-11" db="EMBL/GenBank/DDBJ databases">
        <authorList>
            <consortium name="Pathogen Informatics"/>
        </authorList>
    </citation>
    <scope>NUCLEOTIDE SEQUENCE</scope>
</reference>
<dbReference type="PROSITE" id="PS50878">
    <property type="entry name" value="RT_POL"/>
    <property type="match status" value="1"/>
</dbReference>
<evidence type="ECO:0000259" key="1">
    <source>
        <dbReference type="PROSITE" id="PS50878"/>
    </source>
</evidence>
<gene>
    <name evidence="2" type="ORF">PXEA_LOCUS6438</name>
</gene>
<sequence length="162" mass="18622">MGSPLLPLLANVYMDKLERDFEKSPLQPRVLVQYLDDYFALWSHGNENLNGFLNLINQLDGRSKSTMEVDKDERLPFLDIEVMRSKGTLMRRVTNSRQKPLSNFHGQAFATWATSMVSLKEDVHSLPYLPLSGVLPIWGRSLRCSSVNCVADERDVFRYLRS</sequence>
<dbReference type="Proteomes" id="UP000784294">
    <property type="component" value="Unassembled WGS sequence"/>
</dbReference>
<feature type="domain" description="Reverse transcriptase" evidence="1">
    <location>
        <begin position="1"/>
        <end position="109"/>
    </location>
</feature>
<comment type="caution">
    <text evidence="2">The sequence shown here is derived from an EMBL/GenBank/DDBJ whole genome shotgun (WGS) entry which is preliminary data.</text>
</comment>
<protein>
    <recommendedName>
        <fullName evidence="1">Reverse transcriptase domain-containing protein</fullName>
    </recommendedName>
</protein>
<dbReference type="OrthoDB" id="10018421at2759"/>
<dbReference type="PANTHER" id="PTHR21301">
    <property type="entry name" value="REVERSE TRANSCRIPTASE"/>
    <property type="match status" value="1"/>
</dbReference>
<evidence type="ECO:0000313" key="2">
    <source>
        <dbReference type="EMBL" id="VEL12998.1"/>
    </source>
</evidence>
<dbReference type="EMBL" id="CAAALY010016474">
    <property type="protein sequence ID" value="VEL12998.1"/>
    <property type="molecule type" value="Genomic_DNA"/>
</dbReference>